<dbReference type="Pfam" id="PF01344">
    <property type="entry name" value="Kelch_1"/>
    <property type="match status" value="2"/>
</dbReference>
<dbReference type="InterPro" id="IPR015915">
    <property type="entry name" value="Kelch-typ_b-propeller"/>
</dbReference>
<dbReference type="InterPro" id="IPR006652">
    <property type="entry name" value="Kelch_1"/>
</dbReference>
<evidence type="ECO:0000313" key="1">
    <source>
        <dbReference type="EnsemblPlants" id="AET1Gv20277900.12"/>
    </source>
</evidence>
<dbReference type="Gramene" id="AET1Gv20277900.12">
    <property type="protein sequence ID" value="AET1Gv20277900.12"/>
    <property type="gene ID" value="AET1Gv20277900"/>
</dbReference>
<dbReference type="Proteomes" id="UP000015105">
    <property type="component" value="Chromosome 1D"/>
</dbReference>
<organism evidence="1 2">
    <name type="scientific">Aegilops tauschii subsp. strangulata</name>
    <name type="common">Goatgrass</name>
    <dbReference type="NCBI Taxonomy" id="200361"/>
    <lineage>
        <taxon>Eukaryota</taxon>
        <taxon>Viridiplantae</taxon>
        <taxon>Streptophyta</taxon>
        <taxon>Embryophyta</taxon>
        <taxon>Tracheophyta</taxon>
        <taxon>Spermatophyta</taxon>
        <taxon>Magnoliopsida</taxon>
        <taxon>Liliopsida</taxon>
        <taxon>Poales</taxon>
        <taxon>Poaceae</taxon>
        <taxon>BOP clade</taxon>
        <taxon>Pooideae</taxon>
        <taxon>Triticodae</taxon>
        <taxon>Triticeae</taxon>
        <taxon>Triticinae</taxon>
        <taxon>Aegilops</taxon>
    </lineage>
</organism>
<dbReference type="GO" id="GO:0034976">
    <property type="term" value="P:response to endoplasmic reticulum stress"/>
    <property type="evidence" value="ECO:0007669"/>
    <property type="project" value="InterPro"/>
</dbReference>
<protein>
    <recommendedName>
        <fullName evidence="3">DCD domain-containing protein</fullName>
    </recommendedName>
</protein>
<dbReference type="PANTHER" id="PTHR46034:SF7">
    <property type="entry name" value="INFLUENZA VIRUS NS1A-BINDING PROTEIN"/>
    <property type="match status" value="1"/>
</dbReference>
<sequence>RKVQQLEYRIDELQFKFDSSLSLQGSMCDNLDMPAIYLIGGYNGVTWLSSLDSFSPKKDILVSLTSMGSARSYASVAAMEGCIFVFGGGDGSSWYNTAECYNTRSNEWMICPCLNHEKGSLAGVSLNGKIYAMGGGDGTQTFSEVEMFDPFLGKWICSPSMLQPPIS</sequence>
<dbReference type="PANTHER" id="PTHR46034">
    <property type="match status" value="1"/>
</dbReference>
<keyword evidence="2" id="KW-1185">Reference proteome</keyword>
<dbReference type="Gene3D" id="2.120.10.80">
    <property type="entry name" value="Kelch-type beta propeller"/>
    <property type="match status" value="1"/>
</dbReference>
<evidence type="ECO:0000313" key="2">
    <source>
        <dbReference type="Proteomes" id="UP000015105"/>
    </source>
</evidence>
<dbReference type="InterPro" id="IPR044832">
    <property type="entry name" value="NRP-like"/>
</dbReference>
<accession>A0A452Y3P6</accession>
<dbReference type="SUPFAM" id="SSF117281">
    <property type="entry name" value="Kelch motif"/>
    <property type="match status" value="1"/>
</dbReference>
<reference evidence="1" key="5">
    <citation type="journal article" date="2021" name="G3 (Bethesda)">
        <title>Aegilops tauschii genome assembly Aet v5.0 features greater sequence contiguity and improved annotation.</title>
        <authorList>
            <person name="Wang L."/>
            <person name="Zhu T."/>
            <person name="Rodriguez J.C."/>
            <person name="Deal K.R."/>
            <person name="Dubcovsky J."/>
            <person name="McGuire P.E."/>
            <person name="Lux T."/>
            <person name="Spannagl M."/>
            <person name="Mayer K.F.X."/>
            <person name="Baldrich P."/>
            <person name="Meyers B.C."/>
            <person name="Huo N."/>
            <person name="Gu Y.Q."/>
            <person name="Zhou H."/>
            <person name="Devos K.M."/>
            <person name="Bennetzen J.L."/>
            <person name="Unver T."/>
            <person name="Budak H."/>
            <person name="Gulick P.J."/>
            <person name="Galiba G."/>
            <person name="Kalapos B."/>
            <person name="Nelson D.R."/>
            <person name="Li P."/>
            <person name="You F.M."/>
            <person name="Luo M.C."/>
            <person name="Dvorak J."/>
        </authorList>
    </citation>
    <scope>NUCLEOTIDE SEQUENCE [LARGE SCALE GENOMIC DNA]</scope>
    <source>
        <strain evidence="1">cv. AL8/78</strain>
    </source>
</reference>
<dbReference type="EnsemblPlants" id="AET1Gv20277900.12">
    <property type="protein sequence ID" value="AET1Gv20277900.12"/>
    <property type="gene ID" value="AET1Gv20277900"/>
</dbReference>
<dbReference type="SMART" id="SM00612">
    <property type="entry name" value="Kelch"/>
    <property type="match status" value="3"/>
</dbReference>
<name>A0A452Y3P6_AEGTS</name>
<reference evidence="2" key="2">
    <citation type="journal article" date="2017" name="Nat. Plants">
        <title>The Aegilops tauschii genome reveals multiple impacts of transposons.</title>
        <authorList>
            <person name="Zhao G."/>
            <person name="Zou C."/>
            <person name="Li K."/>
            <person name="Wang K."/>
            <person name="Li T."/>
            <person name="Gao L."/>
            <person name="Zhang X."/>
            <person name="Wang H."/>
            <person name="Yang Z."/>
            <person name="Liu X."/>
            <person name="Jiang W."/>
            <person name="Mao L."/>
            <person name="Kong X."/>
            <person name="Jiao Y."/>
            <person name="Jia J."/>
        </authorList>
    </citation>
    <scope>NUCLEOTIDE SEQUENCE [LARGE SCALE GENOMIC DNA]</scope>
    <source>
        <strain evidence="2">cv. AL8/78</strain>
    </source>
</reference>
<reference evidence="2" key="1">
    <citation type="journal article" date="2014" name="Science">
        <title>Ancient hybridizations among the ancestral genomes of bread wheat.</title>
        <authorList>
            <consortium name="International Wheat Genome Sequencing Consortium,"/>
            <person name="Marcussen T."/>
            <person name="Sandve S.R."/>
            <person name="Heier L."/>
            <person name="Spannagl M."/>
            <person name="Pfeifer M."/>
            <person name="Jakobsen K.S."/>
            <person name="Wulff B.B."/>
            <person name="Steuernagel B."/>
            <person name="Mayer K.F."/>
            <person name="Olsen O.A."/>
        </authorList>
    </citation>
    <scope>NUCLEOTIDE SEQUENCE [LARGE SCALE GENOMIC DNA]</scope>
    <source>
        <strain evidence="2">cv. AL8/78</strain>
    </source>
</reference>
<proteinExistence type="predicted"/>
<reference evidence="1" key="3">
    <citation type="journal article" date="2017" name="Nature">
        <title>Genome sequence of the progenitor of the wheat D genome Aegilops tauschii.</title>
        <authorList>
            <person name="Luo M.C."/>
            <person name="Gu Y.Q."/>
            <person name="Puiu D."/>
            <person name="Wang H."/>
            <person name="Twardziok S.O."/>
            <person name="Deal K.R."/>
            <person name="Huo N."/>
            <person name="Zhu T."/>
            <person name="Wang L."/>
            <person name="Wang Y."/>
            <person name="McGuire P.E."/>
            <person name="Liu S."/>
            <person name="Long H."/>
            <person name="Ramasamy R.K."/>
            <person name="Rodriguez J.C."/>
            <person name="Van S.L."/>
            <person name="Yuan L."/>
            <person name="Wang Z."/>
            <person name="Xia Z."/>
            <person name="Xiao L."/>
            <person name="Anderson O.D."/>
            <person name="Ouyang S."/>
            <person name="Liang Y."/>
            <person name="Zimin A.V."/>
            <person name="Pertea G."/>
            <person name="Qi P."/>
            <person name="Bennetzen J.L."/>
            <person name="Dai X."/>
            <person name="Dawson M.W."/>
            <person name="Muller H.G."/>
            <person name="Kugler K."/>
            <person name="Rivarola-Duarte L."/>
            <person name="Spannagl M."/>
            <person name="Mayer K.F.X."/>
            <person name="Lu F.H."/>
            <person name="Bevan M.W."/>
            <person name="Leroy P."/>
            <person name="Li P."/>
            <person name="You F.M."/>
            <person name="Sun Q."/>
            <person name="Liu Z."/>
            <person name="Lyons E."/>
            <person name="Wicker T."/>
            <person name="Salzberg S.L."/>
            <person name="Devos K.M."/>
            <person name="Dvorak J."/>
        </authorList>
    </citation>
    <scope>NUCLEOTIDE SEQUENCE [LARGE SCALE GENOMIC DNA]</scope>
    <source>
        <strain evidence="1">cv. AL8/78</strain>
    </source>
</reference>
<reference evidence="1" key="4">
    <citation type="submission" date="2019-03" db="UniProtKB">
        <authorList>
            <consortium name="EnsemblPlants"/>
        </authorList>
    </citation>
    <scope>IDENTIFICATION</scope>
</reference>
<dbReference type="AlphaFoldDB" id="A0A452Y3P6"/>
<evidence type="ECO:0008006" key="3">
    <source>
        <dbReference type="Google" id="ProtNLM"/>
    </source>
</evidence>